<name>A0A242A2A9_9ENTE</name>
<dbReference type="GO" id="GO:0010181">
    <property type="term" value="F:FMN binding"/>
    <property type="evidence" value="ECO:0007669"/>
    <property type="project" value="InterPro"/>
</dbReference>
<dbReference type="SMART" id="SM00903">
    <property type="entry name" value="Flavin_Reduct"/>
    <property type="match status" value="1"/>
</dbReference>
<sequence length="201" mass="21771">MREIDPTTLTQRDNYKLLIGSVIPRPVAIVTTLSEAGVLNIAPFSFFSIVSSDPAMLSIAVQRKNGQAKDTARNLLATNEAVIHILDKENVVAANHTAAQLPPETSELDASGFTTVPSSTVAVPGLKEAKVRFETKLYQHIPIEAGSQADLLLLQVTAYHINEDIYQDGKIDPEGLQAVSRLAGNTYASIGEMFDIKRPDD</sequence>
<keyword evidence="3" id="KW-0288">FMN</keyword>
<dbReference type="PANTHER" id="PTHR33798">
    <property type="entry name" value="FLAVOPROTEIN OXYGENASE"/>
    <property type="match status" value="1"/>
</dbReference>
<evidence type="ECO:0000313" key="7">
    <source>
        <dbReference type="Proteomes" id="UP000195043"/>
    </source>
</evidence>
<accession>A0A242A2A9</accession>
<dbReference type="RefSeq" id="WP_086273259.1">
    <property type="nucleotide sequence ID" value="NZ_NGKU01000001.1"/>
</dbReference>
<feature type="domain" description="Flavin reductase like" evidence="5">
    <location>
        <begin position="20"/>
        <end position="173"/>
    </location>
</feature>
<dbReference type="Gene3D" id="2.30.110.10">
    <property type="entry name" value="Electron Transport, Fmn-binding Protein, Chain A"/>
    <property type="match status" value="1"/>
</dbReference>
<dbReference type="InterPro" id="IPR012349">
    <property type="entry name" value="Split_barrel_FMN-bd"/>
</dbReference>
<dbReference type="Proteomes" id="UP000195043">
    <property type="component" value="Unassembled WGS sequence"/>
</dbReference>
<reference evidence="6 7" key="1">
    <citation type="submission" date="2017-05" db="EMBL/GenBank/DDBJ databases">
        <title>The Genome Sequence of Enterococcus sp. 8G7_MSG3316.</title>
        <authorList>
            <consortium name="The Broad Institute Genomics Platform"/>
            <consortium name="The Broad Institute Genomic Center for Infectious Diseases"/>
            <person name="Earl A."/>
            <person name="Manson A."/>
            <person name="Schwartman J."/>
            <person name="Gilmore M."/>
            <person name="Abouelleil A."/>
            <person name="Cao P."/>
            <person name="Chapman S."/>
            <person name="Cusick C."/>
            <person name="Shea T."/>
            <person name="Young S."/>
            <person name="Neafsey D."/>
            <person name="Nusbaum C."/>
            <person name="Birren B."/>
        </authorList>
    </citation>
    <scope>NUCLEOTIDE SEQUENCE [LARGE SCALE GENOMIC DNA]</scope>
    <source>
        <strain evidence="6 7">8G7_MSG3316</strain>
    </source>
</reference>
<dbReference type="SUPFAM" id="SSF50475">
    <property type="entry name" value="FMN-binding split barrel"/>
    <property type="match status" value="1"/>
</dbReference>
<keyword evidence="2" id="KW-0285">Flavoprotein</keyword>
<evidence type="ECO:0000313" key="6">
    <source>
        <dbReference type="EMBL" id="OTN75164.1"/>
    </source>
</evidence>
<dbReference type="AlphaFoldDB" id="A0A242A2A9"/>
<organism evidence="6 7">
    <name type="scientific">Candidatus Enterococcus testudinis</name>
    <dbReference type="NCBI Taxonomy" id="1834191"/>
    <lineage>
        <taxon>Bacteria</taxon>
        <taxon>Bacillati</taxon>
        <taxon>Bacillota</taxon>
        <taxon>Bacilli</taxon>
        <taxon>Lactobacillales</taxon>
        <taxon>Enterococcaceae</taxon>
        <taxon>Enterococcus</taxon>
    </lineage>
</organism>
<evidence type="ECO:0000256" key="4">
    <source>
        <dbReference type="ARBA" id="ARBA00038054"/>
    </source>
</evidence>
<evidence type="ECO:0000256" key="3">
    <source>
        <dbReference type="ARBA" id="ARBA00022643"/>
    </source>
</evidence>
<keyword evidence="7" id="KW-1185">Reference proteome</keyword>
<dbReference type="OrthoDB" id="9794638at2"/>
<protein>
    <recommendedName>
        <fullName evidence="5">Flavin reductase like domain-containing protein</fullName>
    </recommendedName>
</protein>
<gene>
    <name evidence="6" type="ORF">A5886_000234</name>
</gene>
<comment type="cofactor">
    <cofactor evidence="1">
        <name>FMN</name>
        <dbReference type="ChEBI" id="CHEBI:58210"/>
    </cofactor>
</comment>
<comment type="similarity">
    <text evidence="4">Belongs to the flavoredoxin family.</text>
</comment>
<dbReference type="EMBL" id="NGKU01000001">
    <property type="protein sequence ID" value="OTN75164.1"/>
    <property type="molecule type" value="Genomic_DNA"/>
</dbReference>
<dbReference type="InterPro" id="IPR002563">
    <property type="entry name" value="Flavin_Rdtase-like_dom"/>
</dbReference>
<dbReference type="PANTHER" id="PTHR33798:SF5">
    <property type="entry name" value="FLAVIN REDUCTASE LIKE DOMAIN-CONTAINING PROTEIN"/>
    <property type="match status" value="1"/>
</dbReference>
<evidence type="ECO:0000256" key="1">
    <source>
        <dbReference type="ARBA" id="ARBA00001917"/>
    </source>
</evidence>
<evidence type="ECO:0000259" key="5">
    <source>
        <dbReference type="SMART" id="SM00903"/>
    </source>
</evidence>
<dbReference type="Pfam" id="PF01613">
    <property type="entry name" value="Flavin_Reduct"/>
    <property type="match status" value="1"/>
</dbReference>
<dbReference type="GO" id="GO:0016646">
    <property type="term" value="F:oxidoreductase activity, acting on the CH-NH group of donors, NAD or NADP as acceptor"/>
    <property type="evidence" value="ECO:0007669"/>
    <property type="project" value="UniProtKB-ARBA"/>
</dbReference>
<proteinExistence type="inferred from homology"/>
<dbReference type="STRING" id="1834191.A5886_000234"/>
<comment type="caution">
    <text evidence="6">The sequence shown here is derived from an EMBL/GenBank/DDBJ whole genome shotgun (WGS) entry which is preliminary data.</text>
</comment>
<evidence type="ECO:0000256" key="2">
    <source>
        <dbReference type="ARBA" id="ARBA00022630"/>
    </source>
</evidence>